<evidence type="ECO:0000256" key="2">
    <source>
        <dbReference type="ARBA" id="ARBA00004496"/>
    </source>
</evidence>
<comment type="catalytic activity">
    <reaction evidence="12">
        <text>Strict requirement for Asp at position P1 and has a preferred cleavage sequence of Val-Glu-His-Asp-|-.</text>
        <dbReference type="EC" id="3.4.22.59"/>
    </reaction>
</comment>
<evidence type="ECO:0000256" key="1">
    <source>
        <dbReference type="ARBA" id="ARBA00004123"/>
    </source>
</evidence>
<dbReference type="PROSITE" id="PS50208">
    <property type="entry name" value="CASPASE_P20"/>
    <property type="match status" value="1"/>
</dbReference>
<evidence type="ECO:0000256" key="9">
    <source>
        <dbReference type="ARBA" id="ARBA00022813"/>
    </source>
</evidence>
<comment type="subunit">
    <text evidence="13">Heterotetramer that consists of two anti-parallel arranged heterodimers, each one formed by a 18 kDa (Caspase-6 subunit p18) and a 11 kDa (Caspase-6 subunit p11) subunit.</text>
</comment>
<dbReference type="GO" id="GO:0006508">
    <property type="term" value="P:proteolysis"/>
    <property type="evidence" value="ECO:0007669"/>
    <property type="project" value="UniProtKB-KW"/>
</dbReference>
<evidence type="ECO:0000256" key="5">
    <source>
        <dbReference type="ARBA" id="ARBA00022670"/>
    </source>
</evidence>
<dbReference type="InterPro" id="IPR015917">
    <property type="entry name" value="Pept_C14A"/>
</dbReference>
<evidence type="ECO:0000259" key="18">
    <source>
        <dbReference type="PROSITE" id="PS50207"/>
    </source>
</evidence>
<evidence type="ECO:0000256" key="4">
    <source>
        <dbReference type="ARBA" id="ARBA00022490"/>
    </source>
</evidence>
<dbReference type="PROSITE" id="PS01122">
    <property type="entry name" value="CASPASE_CYS"/>
    <property type="match status" value="1"/>
</dbReference>
<reference evidence="20" key="2">
    <citation type="submission" date="2025-08" db="UniProtKB">
        <authorList>
            <consortium name="Ensembl"/>
        </authorList>
    </citation>
    <scope>IDENTIFICATION</scope>
</reference>
<keyword evidence="4" id="KW-0963">Cytoplasm</keyword>
<evidence type="ECO:0000313" key="21">
    <source>
        <dbReference type="Proteomes" id="UP000005207"/>
    </source>
</evidence>
<evidence type="ECO:0000256" key="16">
    <source>
        <dbReference type="PIRSR" id="PIRSR038001-1"/>
    </source>
</evidence>
<organism evidence="20 21">
    <name type="scientific">Oreochromis niloticus</name>
    <name type="common">Nile tilapia</name>
    <name type="synonym">Tilapia nilotica</name>
    <dbReference type="NCBI Taxonomy" id="8128"/>
    <lineage>
        <taxon>Eukaryota</taxon>
        <taxon>Metazoa</taxon>
        <taxon>Chordata</taxon>
        <taxon>Craniata</taxon>
        <taxon>Vertebrata</taxon>
        <taxon>Euteleostomi</taxon>
        <taxon>Actinopterygii</taxon>
        <taxon>Neopterygii</taxon>
        <taxon>Teleostei</taxon>
        <taxon>Neoteleostei</taxon>
        <taxon>Acanthomorphata</taxon>
        <taxon>Ovalentaria</taxon>
        <taxon>Cichlomorphae</taxon>
        <taxon>Cichliformes</taxon>
        <taxon>Cichlidae</taxon>
        <taxon>African cichlids</taxon>
        <taxon>Pseudocrenilabrinae</taxon>
        <taxon>Oreochromini</taxon>
        <taxon>Oreochromis</taxon>
    </lineage>
</organism>
<reference evidence="20" key="3">
    <citation type="submission" date="2025-09" db="UniProtKB">
        <authorList>
            <consortium name="Ensembl"/>
        </authorList>
    </citation>
    <scope>IDENTIFICATION</scope>
</reference>
<comment type="subcellular location">
    <subcellularLocation>
        <location evidence="2">Cytoplasm</location>
    </subcellularLocation>
    <subcellularLocation>
        <location evidence="1">Nucleus</location>
    </subcellularLocation>
</comment>
<dbReference type="InterPro" id="IPR002398">
    <property type="entry name" value="Pept_C14"/>
</dbReference>
<dbReference type="CDD" id="cd00032">
    <property type="entry name" value="CASc"/>
    <property type="match status" value="1"/>
</dbReference>
<dbReference type="PIRSF" id="PIRSF038001">
    <property type="entry name" value="Caspase_ICE"/>
    <property type="match status" value="1"/>
</dbReference>
<sequence>MCVENRAVPHGFWSFNSLSPSFSARNPVNTISWKILLYSGTKHLECCLHLLQIVYSKNSSSDGAEEYQMNNKRRGLALIFNQEDFFWRLDLKERPGTNVDRDNLEKRLKDLNFEVKCHNNLKVEEVLEKIGKAAEEDHSDADCFLLAFLSHGEDNHVYCHDGKISIQEITSMFKGDKCQNLVGKPKIFIIQACRGKEFDVSVTVTPASTMESEEKVFMDASTIQTLPAGADFIMCYSVAQGYYSFREKDNGSWYIQDLCQLLQKYGDSLEFTELLTRVNRKVSLRNIPTCSPKFIGKKQMPCFASMLTKKLYFRPKK</sequence>
<protein>
    <recommendedName>
        <fullName evidence="15">Caspase-6</fullName>
        <ecNumber evidence="14">3.4.22.59</ecNumber>
    </recommendedName>
</protein>
<evidence type="ECO:0000259" key="19">
    <source>
        <dbReference type="PROSITE" id="PS50208"/>
    </source>
</evidence>
<dbReference type="InterPro" id="IPR016129">
    <property type="entry name" value="Caspase_his_AS"/>
</dbReference>
<name>A0A669EE13_ORENI</name>
<evidence type="ECO:0000256" key="7">
    <source>
        <dbReference type="ARBA" id="ARBA00022801"/>
    </source>
</evidence>
<dbReference type="PANTHER" id="PTHR10454:SF206">
    <property type="entry name" value="CASPASE-6"/>
    <property type="match status" value="1"/>
</dbReference>
<feature type="active site" evidence="16">
    <location>
        <position position="193"/>
    </location>
</feature>
<dbReference type="GO" id="GO:0005634">
    <property type="term" value="C:nucleus"/>
    <property type="evidence" value="ECO:0007669"/>
    <property type="project" value="UniProtKB-SubCell"/>
</dbReference>
<dbReference type="SUPFAM" id="SSF52129">
    <property type="entry name" value="Caspase-like"/>
    <property type="match status" value="1"/>
</dbReference>
<evidence type="ECO:0000256" key="6">
    <source>
        <dbReference type="ARBA" id="ARBA00022703"/>
    </source>
</evidence>
<gene>
    <name evidence="20" type="primary">CASP6</name>
</gene>
<dbReference type="SMART" id="SM00115">
    <property type="entry name" value="CASc"/>
    <property type="match status" value="1"/>
</dbReference>
<feature type="domain" description="Caspase family p10" evidence="18">
    <location>
        <begin position="222"/>
        <end position="315"/>
    </location>
</feature>
<evidence type="ECO:0000256" key="3">
    <source>
        <dbReference type="ARBA" id="ARBA00010134"/>
    </source>
</evidence>
<evidence type="ECO:0000256" key="12">
    <source>
        <dbReference type="ARBA" id="ARBA00029356"/>
    </source>
</evidence>
<dbReference type="InterPro" id="IPR001309">
    <property type="entry name" value="Pept_C14_p20"/>
</dbReference>
<dbReference type="InterPro" id="IPR033139">
    <property type="entry name" value="Caspase_cys_AS"/>
</dbReference>
<comment type="similarity">
    <text evidence="3 17">Belongs to the peptidase C14A family.</text>
</comment>
<dbReference type="Ensembl" id="ENSONIT00000086563.1">
    <property type="protein sequence ID" value="ENSONIP00000069292.1"/>
    <property type="gene ID" value="ENSONIG00000017492.2"/>
</dbReference>
<dbReference type="InterPro" id="IPR011600">
    <property type="entry name" value="Pept_C14_caspase"/>
</dbReference>
<dbReference type="GO" id="GO:0005737">
    <property type="term" value="C:cytoplasm"/>
    <property type="evidence" value="ECO:0007669"/>
    <property type="project" value="UniProtKB-SubCell"/>
</dbReference>
<accession>A0A669EE13</accession>
<evidence type="ECO:0000256" key="17">
    <source>
        <dbReference type="RuleBase" id="RU003971"/>
    </source>
</evidence>
<evidence type="ECO:0000256" key="10">
    <source>
        <dbReference type="ARBA" id="ARBA00023145"/>
    </source>
</evidence>
<dbReference type="FunFam" id="3.40.50.1460:FF:000001">
    <property type="entry name" value="Caspase-3 preproprotein"/>
    <property type="match status" value="1"/>
</dbReference>
<keyword evidence="5" id="KW-0645">Protease</keyword>
<dbReference type="PROSITE" id="PS50207">
    <property type="entry name" value="CASPASE_P10"/>
    <property type="match status" value="1"/>
</dbReference>
<evidence type="ECO:0000256" key="11">
    <source>
        <dbReference type="ARBA" id="ARBA00023242"/>
    </source>
</evidence>
<dbReference type="GO" id="GO:0043525">
    <property type="term" value="P:positive regulation of neuron apoptotic process"/>
    <property type="evidence" value="ECO:0007669"/>
    <property type="project" value="TreeGrafter"/>
</dbReference>
<keyword evidence="8" id="KW-0788">Thiol protease</keyword>
<dbReference type="GO" id="GO:0006915">
    <property type="term" value="P:apoptotic process"/>
    <property type="evidence" value="ECO:0007669"/>
    <property type="project" value="UniProtKB-KW"/>
</dbReference>
<evidence type="ECO:0000256" key="14">
    <source>
        <dbReference type="ARBA" id="ARBA00029486"/>
    </source>
</evidence>
<keyword evidence="10" id="KW-0865">Zymogen</keyword>
<keyword evidence="7" id="KW-0378">Hydrolase</keyword>
<evidence type="ECO:0000313" key="20">
    <source>
        <dbReference type="Ensembl" id="ENSONIP00000069292.1"/>
    </source>
</evidence>
<dbReference type="AlphaFoldDB" id="A0A669EE13"/>
<evidence type="ECO:0000256" key="8">
    <source>
        <dbReference type="ARBA" id="ARBA00022807"/>
    </source>
</evidence>
<dbReference type="InterPro" id="IPR029030">
    <property type="entry name" value="Caspase-like_dom_sf"/>
</dbReference>
<feature type="domain" description="Caspase family p20" evidence="19">
    <location>
        <begin position="73"/>
        <end position="197"/>
    </location>
</feature>
<dbReference type="PROSITE" id="PS01121">
    <property type="entry name" value="CASPASE_HIS"/>
    <property type="match status" value="1"/>
</dbReference>
<dbReference type="Pfam" id="PF00656">
    <property type="entry name" value="Peptidase_C14"/>
    <property type="match status" value="1"/>
</dbReference>
<dbReference type="PANTHER" id="PTHR10454">
    <property type="entry name" value="CASPASE"/>
    <property type="match status" value="1"/>
</dbReference>
<reference evidence="21" key="1">
    <citation type="submission" date="2012-01" db="EMBL/GenBank/DDBJ databases">
        <title>The Genome Sequence of Oreochromis niloticus (Nile Tilapia).</title>
        <authorList>
            <consortium name="Broad Institute Genome Assembly Team"/>
            <consortium name="Broad Institute Sequencing Platform"/>
            <person name="Di Palma F."/>
            <person name="Johnson J."/>
            <person name="Lander E.S."/>
            <person name="Lindblad-Toh K."/>
        </authorList>
    </citation>
    <scope>NUCLEOTIDE SEQUENCE [LARGE SCALE GENOMIC DNA]</scope>
</reference>
<feature type="active site" evidence="16">
    <location>
        <position position="151"/>
    </location>
</feature>
<dbReference type="GO" id="GO:0004197">
    <property type="term" value="F:cysteine-type endopeptidase activity"/>
    <property type="evidence" value="ECO:0007669"/>
    <property type="project" value="InterPro"/>
</dbReference>
<dbReference type="InParanoid" id="A0A669EE13"/>
<dbReference type="InterPro" id="IPR002138">
    <property type="entry name" value="Pept_C14_p10"/>
</dbReference>
<dbReference type="EC" id="3.4.22.59" evidence="14"/>
<evidence type="ECO:0000256" key="15">
    <source>
        <dbReference type="ARBA" id="ARBA00029534"/>
    </source>
</evidence>
<keyword evidence="11" id="KW-0539">Nucleus</keyword>
<keyword evidence="21" id="KW-1185">Reference proteome</keyword>
<dbReference type="Gene3D" id="3.40.50.1460">
    <property type="match status" value="1"/>
</dbReference>
<dbReference type="Proteomes" id="UP000005207">
    <property type="component" value="Linkage group LG6"/>
</dbReference>
<keyword evidence="9" id="KW-0068">Autocatalytic cleavage</keyword>
<dbReference type="GeneTree" id="ENSGT00940000155140"/>
<proteinExistence type="inferred from homology"/>
<keyword evidence="6" id="KW-0053">Apoptosis</keyword>
<evidence type="ECO:0000256" key="13">
    <source>
        <dbReference type="ARBA" id="ARBA00029473"/>
    </source>
</evidence>
<dbReference type="PRINTS" id="PR00376">
    <property type="entry name" value="IL1BCENZYME"/>
</dbReference>